<dbReference type="EMBL" id="CP001276">
    <property type="protein sequence ID" value="ACM06893.1"/>
    <property type="molecule type" value="Genomic_DNA"/>
</dbReference>
<keyword evidence="2" id="KW-1185">Reference proteome</keyword>
<dbReference type="eggNOG" id="COG0095">
    <property type="taxonomic scope" value="Bacteria"/>
</dbReference>
<dbReference type="KEGG" id="tro:trd_A0509"/>
<evidence type="ECO:0000313" key="2">
    <source>
        <dbReference type="Proteomes" id="UP000000447"/>
    </source>
</evidence>
<keyword evidence="1" id="KW-0614">Plasmid</keyword>
<name>B9L3Z5_THERP</name>
<reference evidence="1 2" key="1">
    <citation type="journal article" date="2009" name="PLoS ONE">
        <title>Complete genome sequence of the aerobic CO-oxidizing thermophile Thermomicrobium roseum.</title>
        <authorList>
            <person name="Wu D."/>
            <person name="Raymond J."/>
            <person name="Wu M."/>
            <person name="Chatterji S."/>
            <person name="Ren Q."/>
            <person name="Graham J.E."/>
            <person name="Bryant D.A."/>
            <person name="Robb F."/>
            <person name="Colman A."/>
            <person name="Tallon L.J."/>
            <person name="Badger J.H."/>
            <person name="Madupu R."/>
            <person name="Ward N.L."/>
            <person name="Eisen J.A."/>
        </authorList>
    </citation>
    <scope>NUCLEOTIDE SEQUENCE [LARGE SCALE GENOMIC DNA]</scope>
    <source>
        <strain evidence="2">ATCC 27502 / DSM 5159 / P-2</strain>
        <plasmid evidence="1">unnamed</plasmid>
    </source>
</reference>
<dbReference type="GO" id="GO:0016874">
    <property type="term" value="F:ligase activity"/>
    <property type="evidence" value="ECO:0007669"/>
    <property type="project" value="UniProtKB-KW"/>
</dbReference>
<sequence>MRHGEYKTPGGKLVQVDCEVIDGRLHHVQVTGDFFLEPPEALDAIAQALEDAPVDASEEELAQRIQRALERFGDGLELLGFSPEAVARATRRAIE</sequence>
<dbReference type="Proteomes" id="UP000000447">
    <property type="component" value="Plasmid unnamed"/>
</dbReference>
<proteinExistence type="predicted"/>
<organism evidence="1 2">
    <name type="scientific">Thermomicrobium roseum (strain ATCC 27502 / DSM 5159 / P-2)</name>
    <dbReference type="NCBI Taxonomy" id="309801"/>
    <lineage>
        <taxon>Bacteria</taxon>
        <taxon>Pseudomonadati</taxon>
        <taxon>Thermomicrobiota</taxon>
        <taxon>Thermomicrobia</taxon>
        <taxon>Thermomicrobiales</taxon>
        <taxon>Thermomicrobiaceae</taxon>
        <taxon>Thermomicrobium</taxon>
    </lineage>
</organism>
<dbReference type="AlphaFoldDB" id="B9L3Z5"/>
<dbReference type="Gene3D" id="3.30.390.50">
    <property type="entry name" value="CO dehydrogenase flavoprotein, C-terminal domain"/>
    <property type="match status" value="1"/>
</dbReference>
<accession>B9L3Z5</accession>
<protein>
    <submittedName>
        <fullName evidence="1">Biotin/lipoate A/B protein ligase</fullName>
    </submittedName>
</protein>
<dbReference type="OrthoDB" id="165281at2"/>
<dbReference type="HOGENOM" id="CLU_181210_1_1_0"/>
<dbReference type="RefSeq" id="WP_012642880.1">
    <property type="nucleotide sequence ID" value="NC_011961.1"/>
</dbReference>
<evidence type="ECO:0000313" key="1">
    <source>
        <dbReference type="EMBL" id="ACM06893.1"/>
    </source>
</evidence>
<keyword evidence="1" id="KW-0436">Ligase</keyword>
<gene>
    <name evidence="1" type="ordered locus">trd_A0509</name>
</gene>
<geneLocation type="plasmid" evidence="2">
    <name>Tros</name>
</geneLocation>